<dbReference type="EMBL" id="JAHUTI010020511">
    <property type="protein sequence ID" value="MED6238836.1"/>
    <property type="molecule type" value="Genomic_DNA"/>
</dbReference>
<dbReference type="Proteomes" id="UP001345963">
    <property type="component" value="Unassembled WGS sequence"/>
</dbReference>
<protein>
    <submittedName>
        <fullName evidence="1">Uncharacterized protein</fullName>
    </submittedName>
</protein>
<name>A0ABU7AKW4_9TELE</name>
<proteinExistence type="predicted"/>
<organism evidence="1 2">
    <name type="scientific">Ataeniobius toweri</name>
    <dbReference type="NCBI Taxonomy" id="208326"/>
    <lineage>
        <taxon>Eukaryota</taxon>
        <taxon>Metazoa</taxon>
        <taxon>Chordata</taxon>
        <taxon>Craniata</taxon>
        <taxon>Vertebrata</taxon>
        <taxon>Euteleostomi</taxon>
        <taxon>Actinopterygii</taxon>
        <taxon>Neopterygii</taxon>
        <taxon>Teleostei</taxon>
        <taxon>Neoteleostei</taxon>
        <taxon>Acanthomorphata</taxon>
        <taxon>Ovalentaria</taxon>
        <taxon>Atherinomorphae</taxon>
        <taxon>Cyprinodontiformes</taxon>
        <taxon>Goodeidae</taxon>
        <taxon>Ataeniobius</taxon>
    </lineage>
</organism>
<keyword evidence="2" id="KW-1185">Reference proteome</keyword>
<sequence length="75" mass="8322">MKGRASVEVLSRASSQIQTDRRVKRVSCSSAAAEALLLRGCDLDNQEELERLQALEPLQFQRCQEGVSCITQCPI</sequence>
<accession>A0ABU7AKW4</accession>
<evidence type="ECO:0000313" key="1">
    <source>
        <dbReference type="EMBL" id="MED6238836.1"/>
    </source>
</evidence>
<evidence type="ECO:0000313" key="2">
    <source>
        <dbReference type="Proteomes" id="UP001345963"/>
    </source>
</evidence>
<comment type="caution">
    <text evidence="1">The sequence shown here is derived from an EMBL/GenBank/DDBJ whole genome shotgun (WGS) entry which is preliminary data.</text>
</comment>
<reference evidence="1 2" key="1">
    <citation type="submission" date="2021-07" db="EMBL/GenBank/DDBJ databases">
        <authorList>
            <person name="Palmer J.M."/>
        </authorList>
    </citation>
    <scope>NUCLEOTIDE SEQUENCE [LARGE SCALE GENOMIC DNA]</scope>
    <source>
        <strain evidence="1 2">AT_MEX2019</strain>
        <tissue evidence="1">Muscle</tissue>
    </source>
</reference>
<gene>
    <name evidence="1" type="ORF">ATANTOWER_030847</name>
</gene>